<comment type="function">
    <text evidence="8">3'-5' exoribonuclease that releases 5'-nucleoside monophosphates and is involved in maturation of structured RNAs.</text>
</comment>
<evidence type="ECO:0000313" key="11">
    <source>
        <dbReference type="EMBL" id="OXZ27451.1"/>
    </source>
</evidence>
<evidence type="ECO:0000256" key="3">
    <source>
        <dbReference type="ARBA" id="ARBA00022490"/>
    </source>
</evidence>
<organism evidence="11 12">
    <name type="scientific">Finegoldia magna</name>
    <name type="common">Peptostreptococcus magnus</name>
    <dbReference type="NCBI Taxonomy" id="1260"/>
    <lineage>
        <taxon>Bacteria</taxon>
        <taxon>Bacillati</taxon>
        <taxon>Bacillota</taxon>
        <taxon>Tissierellia</taxon>
        <taxon>Tissierellales</taxon>
        <taxon>Peptoniphilaceae</taxon>
        <taxon>Finegoldia</taxon>
    </lineage>
</organism>
<dbReference type="GO" id="GO:0003723">
    <property type="term" value="F:RNA binding"/>
    <property type="evidence" value="ECO:0007669"/>
    <property type="project" value="UniProtKB-UniRule"/>
</dbReference>
<dbReference type="InterPro" id="IPR022966">
    <property type="entry name" value="RNase_II/R_CS"/>
</dbReference>
<dbReference type="InterPro" id="IPR011805">
    <property type="entry name" value="RNase_R"/>
</dbReference>
<evidence type="ECO:0000256" key="4">
    <source>
        <dbReference type="ARBA" id="ARBA00022722"/>
    </source>
</evidence>
<dbReference type="AlphaFoldDB" id="A0A233V4X8"/>
<comment type="catalytic activity">
    <reaction evidence="1 8">
        <text>Exonucleolytic cleavage in the 3'- to 5'-direction to yield nucleoside 5'-phosphates.</text>
        <dbReference type="EC" id="3.1.13.1"/>
    </reaction>
</comment>
<accession>A0A233V4X8</accession>
<dbReference type="Gene3D" id="2.40.50.140">
    <property type="entry name" value="Nucleic acid-binding proteins"/>
    <property type="match status" value="3"/>
</dbReference>
<keyword evidence="9" id="KW-0175">Coiled coil</keyword>
<dbReference type="Proteomes" id="UP000215413">
    <property type="component" value="Unassembled WGS sequence"/>
</dbReference>
<dbReference type="InterPro" id="IPR003029">
    <property type="entry name" value="S1_domain"/>
</dbReference>
<dbReference type="SMART" id="SM00357">
    <property type="entry name" value="CSP"/>
    <property type="match status" value="2"/>
</dbReference>
<name>A0A233V4X8_FINMA</name>
<evidence type="ECO:0000256" key="2">
    <source>
        <dbReference type="ARBA" id="ARBA00004496"/>
    </source>
</evidence>
<evidence type="ECO:0000256" key="7">
    <source>
        <dbReference type="ARBA" id="ARBA00022884"/>
    </source>
</evidence>
<dbReference type="PANTHER" id="PTHR23355:SF9">
    <property type="entry name" value="DIS3-LIKE EXONUCLEASE 2"/>
    <property type="match status" value="1"/>
</dbReference>
<dbReference type="GO" id="GO:0008859">
    <property type="term" value="F:exoribonuclease II activity"/>
    <property type="evidence" value="ECO:0007669"/>
    <property type="project" value="UniProtKB-UniRule"/>
</dbReference>
<dbReference type="EC" id="3.1.13.1" evidence="8"/>
<keyword evidence="6 8" id="KW-0269">Exonuclease</keyword>
<dbReference type="InterPro" id="IPR011129">
    <property type="entry name" value="CSD"/>
</dbReference>
<sequence length="701" mass="81393">MKIKQKILNIVNSNDYIPLTFDELSSRLNIEKKDKKIFHKIINELQKDKKILLDKNSNIIPITEQKAYPGTIQGSGSDFCYFIPDDESIDDIFIAKKDLNGAIHKDKVLVTITVEKKPNRSPEGKVLQILSRETKKLVGTFDEAKGYGFVILDDKKYGFDVFVQSGNKNGAKNNDKVVVKLIKTPSKKHKNPEGVIVEVLGGKDDPGIDIYSIAKTFKLPYEFPKKVKEQAREIEQQVDESEKKSRMDFRDLFTVTIDGSDAKDFDDAISISKKDDNFILYVHIADVSHYVRKNTALDKEAFRRGTSVYMLDRVIPMLPIELSNGICSLNPNEDRLCLTVKMEISPTGKTLDYKFYESVINSDYRLVYKNVSDFLEDIENPYDDEKLTDNLLLMKELYEILSVRRKNRGSIDFDFPETKIILDENSKVVDVTKDERRIGNKLIEEFMLITNETVASHFGYLDRPFLYRVHEEPDEEKVNTFKRILSNFGYHLKGKNLYSKDYQRILNELDGKPEKPLLSSLLLRSMQKAEYSQNPSIHFGLASMFYTHFTSPIRRYPDLFIHRIVKNFINHKPDTNNEKEFMKYIKDIAKQCSATERRAEEAEREAIDMKSAEFMQQHIDEEFEGIISSLTKFGIFVQLDNTIEGLVQFQSMIDDYYVFDDKNYTVYGERTKKSYHIGQKVRVKVINSDKDKRQIDFEFVN</sequence>
<evidence type="ECO:0000256" key="5">
    <source>
        <dbReference type="ARBA" id="ARBA00022801"/>
    </source>
</evidence>
<dbReference type="Pfam" id="PF08206">
    <property type="entry name" value="OB_RNB"/>
    <property type="match status" value="1"/>
</dbReference>
<feature type="coiled-coil region" evidence="9">
    <location>
        <begin position="585"/>
        <end position="612"/>
    </location>
</feature>
<dbReference type="EMBL" id="NDYC01000019">
    <property type="protein sequence ID" value="OXZ27451.1"/>
    <property type="molecule type" value="Genomic_DNA"/>
</dbReference>
<dbReference type="InterPro" id="IPR013223">
    <property type="entry name" value="RNase_B_OB_dom"/>
</dbReference>
<feature type="domain" description="S1 motif" evidence="10">
    <location>
        <begin position="620"/>
        <end position="700"/>
    </location>
</feature>
<dbReference type="SMART" id="SM00955">
    <property type="entry name" value="RNB"/>
    <property type="match status" value="1"/>
</dbReference>
<evidence type="ECO:0000256" key="8">
    <source>
        <dbReference type="HAMAP-Rule" id="MF_01895"/>
    </source>
</evidence>
<dbReference type="InterPro" id="IPR040476">
    <property type="entry name" value="CSD2"/>
</dbReference>
<dbReference type="NCBIfam" id="TIGR02063">
    <property type="entry name" value="RNase_R"/>
    <property type="match status" value="1"/>
</dbReference>
<dbReference type="PROSITE" id="PS50126">
    <property type="entry name" value="S1"/>
    <property type="match status" value="1"/>
</dbReference>
<dbReference type="GO" id="GO:0006402">
    <property type="term" value="P:mRNA catabolic process"/>
    <property type="evidence" value="ECO:0007669"/>
    <property type="project" value="TreeGrafter"/>
</dbReference>
<evidence type="ECO:0000313" key="12">
    <source>
        <dbReference type="Proteomes" id="UP000215413"/>
    </source>
</evidence>
<dbReference type="Pfam" id="PF17876">
    <property type="entry name" value="CSD2"/>
    <property type="match status" value="1"/>
</dbReference>
<dbReference type="InterPro" id="IPR012340">
    <property type="entry name" value="NA-bd_OB-fold"/>
</dbReference>
<dbReference type="PROSITE" id="PS01175">
    <property type="entry name" value="RIBONUCLEASE_II"/>
    <property type="match status" value="1"/>
</dbReference>
<dbReference type="InterPro" id="IPR001900">
    <property type="entry name" value="RNase_II/R"/>
</dbReference>
<evidence type="ECO:0000256" key="9">
    <source>
        <dbReference type="SAM" id="Coils"/>
    </source>
</evidence>
<dbReference type="HAMAP" id="MF_01895">
    <property type="entry name" value="RNase_R"/>
    <property type="match status" value="1"/>
</dbReference>
<dbReference type="SUPFAM" id="SSF50249">
    <property type="entry name" value="Nucleic acid-binding proteins"/>
    <property type="match status" value="4"/>
</dbReference>
<proteinExistence type="inferred from homology"/>
<keyword evidence="4 8" id="KW-0540">Nuclease</keyword>
<dbReference type="Pfam" id="PF00773">
    <property type="entry name" value="RNB"/>
    <property type="match status" value="1"/>
</dbReference>
<dbReference type="Pfam" id="PF00575">
    <property type="entry name" value="S1"/>
    <property type="match status" value="1"/>
</dbReference>
<dbReference type="SMART" id="SM00316">
    <property type="entry name" value="S1"/>
    <property type="match status" value="1"/>
</dbReference>
<reference evidence="12" key="1">
    <citation type="submission" date="2017-04" db="EMBL/GenBank/DDBJ databases">
        <title>Finegoldia magna isolated from orthopedic joint implant-associated infections.</title>
        <authorList>
            <person name="Bjorklund S."/>
            <person name="Bruggemann H."/>
            <person name="Jensen A."/>
            <person name="Hellmark B."/>
            <person name="Soderquist B."/>
        </authorList>
    </citation>
    <scope>NUCLEOTIDE SEQUENCE [LARGE SCALE GENOMIC DNA]</scope>
    <source>
        <strain evidence="12">CCUG 54800</strain>
    </source>
</reference>
<keyword evidence="7 8" id="KW-0694">RNA-binding</keyword>
<gene>
    <name evidence="8" type="primary">rnr</name>
    <name evidence="11" type="ORF">B9N49_03755</name>
</gene>
<dbReference type="InterPro" id="IPR050180">
    <property type="entry name" value="RNR_Ribonuclease"/>
</dbReference>
<dbReference type="CDD" id="cd04471">
    <property type="entry name" value="S1_RNase_R"/>
    <property type="match status" value="1"/>
</dbReference>
<evidence type="ECO:0000256" key="6">
    <source>
        <dbReference type="ARBA" id="ARBA00022839"/>
    </source>
</evidence>
<comment type="caution">
    <text evidence="11">The sequence shown here is derived from an EMBL/GenBank/DDBJ whole genome shotgun (WGS) entry which is preliminary data.</text>
</comment>
<evidence type="ECO:0000259" key="10">
    <source>
        <dbReference type="PROSITE" id="PS50126"/>
    </source>
</evidence>
<comment type="subcellular location">
    <subcellularLocation>
        <location evidence="2 8">Cytoplasm</location>
    </subcellularLocation>
</comment>
<comment type="similarity">
    <text evidence="8">Belongs to the RNR ribonuclease family. RNase R subfamily.</text>
</comment>
<keyword evidence="3 8" id="KW-0963">Cytoplasm</keyword>
<protein>
    <recommendedName>
        <fullName evidence="8">Ribonuclease R</fullName>
        <shortName evidence="8">RNase R</shortName>
        <ecNumber evidence="8">3.1.13.1</ecNumber>
    </recommendedName>
</protein>
<dbReference type="NCBIfam" id="TIGR00358">
    <property type="entry name" value="3_prime_RNase"/>
    <property type="match status" value="1"/>
</dbReference>
<dbReference type="PANTHER" id="PTHR23355">
    <property type="entry name" value="RIBONUCLEASE"/>
    <property type="match status" value="1"/>
</dbReference>
<dbReference type="RefSeq" id="WP_094205580.1">
    <property type="nucleotide sequence ID" value="NZ_NDYC01000019.1"/>
</dbReference>
<dbReference type="InterPro" id="IPR004476">
    <property type="entry name" value="RNase_II/RNase_R"/>
</dbReference>
<keyword evidence="5 8" id="KW-0378">Hydrolase</keyword>
<dbReference type="GO" id="GO:0005829">
    <property type="term" value="C:cytosol"/>
    <property type="evidence" value="ECO:0007669"/>
    <property type="project" value="TreeGrafter"/>
</dbReference>
<evidence type="ECO:0000256" key="1">
    <source>
        <dbReference type="ARBA" id="ARBA00001849"/>
    </source>
</evidence>